<dbReference type="AlphaFoldDB" id="A0A538T6K7"/>
<dbReference type="SUPFAM" id="SSF51126">
    <property type="entry name" value="Pectin lyase-like"/>
    <property type="match status" value="1"/>
</dbReference>
<sequence>MSPVWKGIPRLRGSRPAPAVLATLLLLGLLAPDSARAKRIFVPRQHQHLQAAIDAAEVGDTIWVSAGTYYGPFILKKRLLLFGDGGPAETVLDGRDSVRVLHVEGVARGGIYGFRIQRGKAPGGGGIYCLHDTAFAIGSCDIRSNWEAGVSAWQCALIQISDTDISENQGSGLRASDSKLQLTHVNFRKNHGVSGGGISLVSSELAYASECRFEGNRADGSVGGGVSVEDSRAWFAHCNFNENTSAVAGGAVAGMGKTDVRIRSTFFTANRAATGGAVLADHSLLDVQLSIFNKNRATAAGAAIQMLGRRTAGVNPVLISNTFYRNGVDADEGAAIFAQDVSPEITRNIFVVDSTAKNKAVLNIKGTPRYQCNLIYTMDGTGNRPSANTIVGNPSFCDAEGGNFNLKDLSPALGASCGKIGALGAGCTSFRMVPSQ</sequence>
<reference evidence="2 3" key="1">
    <citation type="journal article" date="2019" name="Nat. Microbiol.">
        <title>Mediterranean grassland soil C-N compound turnover is dependent on rainfall and depth, and is mediated by genomically divergent microorganisms.</title>
        <authorList>
            <person name="Diamond S."/>
            <person name="Andeer P.F."/>
            <person name="Li Z."/>
            <person name="Crits-Christoph A."/>
            <person name="Burstein D."/>
            <person name="Anantharaman K."/>
            <person name="Lane K.R."/>
            <person name="Thomas B.C."/>
            <person name="Pan C."/>
            <person name="Northen T.R."/>
            <person name="Banfield J.F."/>
        </authorList>
    </citation>
    <scope>NUCLEOTIDE SEQUENCE [LARGE SCALE GENOMIC DNA]</scope>
    <source>
        <strain evidence="2">WS_6</strain>
    </source>
</reference>
<protein>
    <recommendedName>
        <fullName evidence="1">Right handed beta helix domain-containing protein</fullName>
    </recommendedName>
</protein>
<dbReference type="EMBL" id="VBOW01000023">
    <property type="protein sequence ID" value="TMQ59269.1"/>
    <property type="molecule type" value="Genomic_DNA"/>
</dbReference>
<dbReference type="InterPro" id="IPR011050">
    <property type="entry name" value="Pectin_lyase_fold/virulence"/>
</dbReference>
<dbReference type="PANTHER" id="PTHR11319">
    <property type="entry name" value="G PROTEIN-COUPLED RECEPTOR-RELATED"/>
    <property type="match status" value="1"/>
</dbReference>
<accession>A0A538T6K7</accession>
<dbReference type="InterPro" id="IPR012334">
    <property type="entry name" value="Pectin_lyas_fold"/>
</dbReference>
<dbReference type="InterPro" id="IPR039448">
    <property type="entry name" value="Beta_helix"/>
</dbReference>
<evidence type="ECO:0000259" key="1">
    <source>
        <dbReference type="Pfam" id="PF13229"/>
    </source>
</evidence>
<feature type="domain" description="Right handed beta helix" evidence="1">
    <location>
        <begin position="126"/>
        <end position="245"/>
    </location>
</feature>
<dbReference type="Proteomes" id="UP000316852">
    <property type="component" value="Unassembled WGS sequence"/>
</dbReference>
<evidence type="ECO:0000313" key="2">
    <source>
        <dbReference type="EMBL" id="TMQ59269.1"/>
    </source>
</evidence>
<evidence type="ECO:0000313" key="3">
    <source>
        <dbReference type="Proteomes" id="UP000316852"/>
    </source>
</evidence>
<name>A0A538T6K7_UNCEI</name>
<dbReference type="Gene3D" id="2.160.20.10">
    <property type="entry name" value="Single-stranded right-handed beta-helix, Pectin lyase-like"/>
    <property type="match status" value="1"/>
</dbReference>
<organism evidence="2 3">
    <name type="scientific">Eiseniibacteriota bacterium</name>
    <dbReference type="NCBI Taxonomy" id="2212470"/>
    <lineage>
        <taxon>Bacteria</taxon>
        <taxon>Candidatus Eiseniibacteriota</taxon>
    </lineage>
</organism>
<proteinExistence type="predicted"/>
<dbReference type="PANTHER" id="PTHR11319:SF35">
    <property type="entry name" value="OUTER MEMBRANE PROTEIN PMPC-RELATED"/>
    <property type="match status" value="1"/>
</dbReference>
<gene>
    <name evidence="2" type="ORF">E6K76_05330</name>
</gene>
<comment type="caution">
    <text evidence="2">The sequence shown here is derived from an EMBL/GenBank/DDBJ whole genome shotgun (WGS) entry which is preliminary data.</text>
</comment>
<dbReference type="Pfam" id="PF13229">
    <property type="entry name" value="Beta_helix"/>
    <property type="match status" value="1"/>
</dbReference>